<dbReference type="Proteomes" id="UP001559025">
    <property type="component" value="Unassembled WGS sequence"/>
</dbReference>
<feature type="signal peptide" evidence="6">
    <location>
        <begin position="1"/>
        <end position="17"/>
    </location>
</feature>
<keyword evidence="6" id="KW-0732">Signal</keyword>
<evidence type="ECO:0000259" key="7">
    <source>
        <dbReference type="Pfam" id="PF00082"/>
    </source>
</evidence>
<proteinExistence type="inferred from homology"/>
<gene>
    <name evidence="8" type="ORF">V1479_05070</name>
</gene>
<dbReference type="InterPro" id="IPR050131">
    <property type="entry name" value="Peptidase_S8_subtilisin-like"/>
</dbReference>
<evidence type="ECO:0000256" key="1">
    <source>
        <dbReference type="ARBA" id="ARBA00011073"/>
    </source>
</evidence>
<feature type="chain" id="PRO_5045611544" evidence="6">
    <location>
        <begin position="18"/>
        <end position="1097"/>
    </location>
</feature>
<comment type="similarity">
    <text evidence="1 5">Belongs to the peptidase S8 family.</text>
</comment>
<sequence length="1097" mass="113137">MLGAIAAGMLIGVSVSAAIPSPASDAPPAAFVQKVEDHDALWAKLAANPGTKLPVIVQFEMPALPNAAGFELPEAADGARMKAIHASQDEILNAAFSAGAPSLAAGGERNLKRLNFSPTFAILADAVEISRLASDPHVTRIVEDRLDPPLLSDTLPLIQMPAMYAGRASGHGYSVAVLDSGTWNSHEFLRASVSAEACFNTTGVQGSISRCPGGYDYSTAPGSAEDCIAANTYGCGHGTHVAGIAAGFHVYADEPIGGVAKNAQIISVNVFSLLPASACGTLPPGYNSCLRAFASDQLRALDYVYGQRNTYNIAAVSMSVGEGQNAGHCDGDARKPIIDQLKAAYVATVIPAGNNGFDNEVAAPACISSAITVGSSTKADVRSTFSNWGSLIDLVAPGSSIISSYIDGTDNSRFAALSGTSMAAAHVAGAFAALRQAYPGATVDMIEDALKSTGQGISSAGVTKPRIRVNDARLVLEDNDMPAPPAPPNDDFENRIAIALPTGLYGGRVVTGTNAGATTQAGEPVHARTASARNSVWWSYTPRSSGQISVSTTGSPNTALVLAIYSGNTIETLTEEVTYSSGSSRFFDGVAGVEYKIAVAGRNNHEGSIRLSIYGGAGTDQHPPANDNFASRIAISPHGAIFGPRTVTANNTYATAEYGEPQHANRPVATNSVWWRYTPATSGPITIDTRGSNFNTVLAVYTGGSRSLRVVAMNDDAPDLGRRSRVVFDGIAGTQYQIAVVGGYGNNSGHIRMTIRGGGRYAVNPPAINDTFANRIVISPYGALFGPRTVTGHNINATNEFREPRHANHPAATNSVWWRYTPATSGQITIDTRGSNFNTVLAVYTGRSAGGLRVVTHNDDAPDLGRRSRVTFNGIAGTQYQIAVAGGYGNNSGQIRMTVRGGGRHASSSVSELAGWSLPGRQTAPFAGLSVDGVAGARATAAAQVDLVSVVVTSNNDGVLRIPTDGDGVAAVAVKNVGARAMLAAHLALSSAEGLSKALPAGLSICRTDAGTGACIGAKGSSVAFTAEAGEFVTLAAYVGPQGTAIPFDPAANRLYIHFRQDGRTVGAASVPVCSVDAAGCGGEGMSEQSAQMTTAQ</sequence>
<evidence type="ECO:0000256" key="3">
    <source>
        <dbReference type="ARBA" id="ARBA00022801"/>
    </source>
</evidence>
<evidence type="ECO:0000256" key="4">
    <source>
        <dbReference type="ARBA" id="ARBA00022825"/>
    </source>
</evidence>
<keyword evidence="3 5" id="KW-0378">Hydrolase</keyword>
<dbReference type="InterPro" id="IPR022398">
    <property type="entry name" value="Peptidase_S8_His-AS"/>
</dbReference>
<dbReference type="InterPro" id="IPR000209">
    <property type="entry name" value="Peptidase_S8/S53_dom"/>
</dbReference>
<organism evidence="8 9">
    <name type="scientific">Neoaquamicrobium sediminum</name>
    <dbReference type="NCBI Taxonomy" id="1849104"/>
    <lineage>
        <taxon>Bacteria</taxon>
        <taxon>Pseudomonadati</taxon>
        <taxon>Pseudomonadota</taxon>
        <taxon>Alphaproteobacteria</taxon>
        <taxon>Hyphomicrobiales</taxon>
        <taxon>Phyllobacteriaceae</taxon>
        <taxon>Neoaquamicrobium</taxon>
    </lineage>
</organism>
<evidence type="ECO:0000256" key="6">
    <source>
        <dbReference type="SAM" id="SignalP"/>
    </source>
</evidence>
<reference evidence="8 9" key="1">
    <citation type="submission" date="2024-01" db="EMBL/GenBank/DDBJ databases">
        <title>New evidence supports the origin of RcGTA from prophage.</title>
        <authorList>
            <person name="Xu Y."/>
            <person name="Liu B."/>
            <person name="Chen F."/>
        </authorList>
    </citation>
    <scope>NUCLEOTIDE SEQUENCE [LARGE SCALE GENOMIC DNA]</scope>
    <source>
        <strain evidence="8 9">CBW1107-2</strain>
    </source>
</reference>
<dbReference type="InterPro" id="IPR015500">
    <property type="entry name" value="Peptidase_S8_subtilisin-rel"/>
</dbReference>
<protein>
    <submittedName>
        <fullName evidence="8">S8 family serine peptidase</fullName>
    </submittedName>
</protein>
<keyword evidence="9" id="KW-1185">Reference proteome</keyword>
<dbReference type="PANTHER" id="PTHR43806:SF11">
    <property type="entry name" value="CEREVISIN-RELATED"/>
    <property type="match status" value="1"/>
</dbReference>
<dbReference type="PANTHER" id="PTHR43806">
    <property type="entry name" value="PEPTIDASE S8"/>
    <property type="match status" value="1"/>
</dbReference>
<dbReference type="PROSITE" id="PS00137">
    <property type="entry name" value="SUBTILASE_HIS"/>
    <property type="match status" value="1"/>
</dbReference>
<accession>A0ABV3WQ22</accession>
<feature type="active site" description="Charge relay system" evidence="5">
    <location>
        <position position="421"/>
    </location>
</feature>
<dbReference type="SUPFAM" id="SSF52743">
    <property type="entry name" value="Subtilisin-like"/>
    <property type="match status" value="1"/>
</dbReference>
<evidence type="ECO:0000256" key="5">
    <source>
        <dbReference type="PROSITE-ProRule" id="PRU01240"/>
    </source>
</evidence>
<comment type="caution">
    <text evidence="8">The sequence shown here is derived from an EMBL/GenBank/DDBJ whole genome shotgun (WGS) entry which is preliminary data.</text>
</comment>
<feature type="active site" description="Charge relay system" evidence="5">
    <location>
        <position position="237"/>
    </location>
</feature>
<dbReference type="InterPro" id="IPR036852">
    <property type="entry name" value="Peptidase_S8/S53_dom_sf"/>
</dbReference>
<dbReference type="Gene3D" id="3.40.50.200">
    <property type="entry name" value="Peptidase S8/S53 domain"/>
    <property type="match status" value="1"/>
</dbReference>
<evidence type="ECO:0000313" key="9">
    <source>
        <dbReference type="Proteomes" id="UP001559025"/>
    </source>
</evidence>
<name>A0ABV3WQ22_9HYPH</name>
<dbReference type="RefSeq" id="WP_368801921.1">
    <property type="nucleotide sequence ID" value="NZ_JAZHFV010000001.1"/>
</dbReference>
<dbReference type="EMBL" id="JAZHFV010000001">
    <property type="protein sequence ID" value="MEX4006665.1"/>
    <property type="molecule type" value="Genomic_DNA"/>
</dbReference>
<keyword evidence="2 5" id="KW-0645">Protease</keyword>
<evidence type="ECO:0000313" key="8">
    <source>
        <dbReference type="EMBL" id="MEX4006665.1"/>
    </source>
</evidence>
<keyword evidence="4 5" id="KW-0720">Serine protease</keyword>
<evidence type="ECO:0000256" key="2">
    <source>
        <dbReference type="ARBA" id="ARBA00022670"/>
    </source>
</evidence>
<dbReference type="Pfam" id="PF00082">
    <property type="entry name" value="Peptidase_S8"/>
    <property type="match status" value="1"/>
</dbReference>
<feature type="domain" description="Peptidase S8/S53" evidence="7">
    <location>
        <begin position="170"/>
        <end position="454"/>
    </location>
</feature>
<dbReference type="PROSITE" id="PS51892">
    <property type="entry name" value="SUBTILASE"/>
    <property type="match status" value="1"/>
</dbReference>
<feature type="active site" description="Charge relay system" evidence="5">
    <location>
        <position position="179"/>
    </location>
</feature>
<dbReference type="PRINTS" id="PR00723">
    <property type="entry name" value="SUBTILISIN"/>
</dbReference>